<accession>A0ABX7T977</accession>
<dbReference type="Proteomes" id="UP000663923">
    <property type="component" value="Chromosome"/>
</dbReference>
<keyword evidence="1" id="KW-0520">NAD</keyword>
<protein>
    <submittedName>
        <fullName evidence="2">SDR family oxidoreductase</fullName>
    </submittedName>
</protein>
<dbReference type="EMBL" id="CP071794">
    <property type="protein sequence ID" value="QTD57515.1"/>
    <property type="molecule type" value="Genomic_DNA"/>
</dbReference>
<gene>
    <name evidence="2" type="ORF">J4G78_08355</name>
</gene>
<name>A0ABX7T977_9SPHN</name>
<evidence type="ECO:0000313" key="3">
    <source>
        <dbReference type="Proteomes" id="UP000663923"/>
    </source>
</evidence>
<proteinExistence type="predicted"/>
<dbReference type="Gene3D" id="3.40.50.720">
    <property type="entry name" value="NAD(P)-binding Rossmann-like Domain"/>
    <property type="match status" value="1"/>
</dbReference>
<reference evidence="2 3" key="1">
    <citation type="submission" date="2021-03" db="EMBL/GenBank/DDBJ databases">
        <title>Complete genome of Parasphingorhabdus_sp.JHSY0214.</title>
        <authorList>
            <person name="Yoo J.H."/>
            <person name="Bae J.W."/>
        </authorList>
    </citation>
    <scope>NUCLEOTIDE SEQUENCE [LARGE SCALE GENOMIC DNA]</scope>
    <source>
        <strain evidence="2 3">JHSY0214</strain>
    </source>
</reference>
<keyword evidence="3" id="KW-1185">Reference proteome</keyword>
<dbReference type="InterPro" id="IPR036291">
    <property type="entry name" value="NAD(P)-bd_dom_sf"/>
</dbReference>
<dbReference type="CDD" id="cd05266">
    <property type="entry name" value="SDR_a4"/>
    <property type="match status" value="1"/>
</dbReference>
<dbReference type="SUPFAM" id="SSF51735">
    <property type="entry name" value="NAD(P)-binding Rossmann-fold domains"/>
    <property type="match status" value="1"/>
</dbReference>
<dbReference type="RefSeq" id="WP_207990041.1">
    <property type="nucleotide sequence ID" value="NZ_CP071794.1"/>
</dbReference>
<organism evidence="2 3">
    <name type="scientific">Parasphingorhabdus cellanae</name>
    <dbReference type="NCBI Taxonomy" id="2806553"/>
    <lineage>
        <taxon>Bacteria</taxon>
        <taxon>Pseudomonadati</taxon>
        <taxon>Pseudomonadota</taxon>
        <taxon>Alphaproteobacteria</taxon>
        <taxon>Sphingomonadales</taxon>
        <taxon>Sphingomonadaceae</taxon>
        <taxon>Parasphingorhabdus</taxon>
    </lineage>
</organism>
<dbReference type="PANTHER" id="PTHR43574">
    <property type="entry name" value="EPIMERASE-RELATED"/>
    <property type="match status" value="1"/>
</dbReference>
<sequence length="266" mass="28627">MTHMLIFGLGYTANRLADRLRSDGWQVTGTRREASDGAMAFDDKASVLAAIDEATHVLSSVPPARDGSEPVLGDYAAAIKAASLKWTGYLSSTGVYGDVKGAWVDESAPIGSGRRKARSDADLGWQTLRDDVRIMRLPGIYGPGRNPITRVQQGKAKRIDVPGQVFSRIHVDDIIAAVIASFDGPAGIYNISDDLPAPQHEVIAHAARLIGIEPPPLLSLEEADLSASALGFYEENRRVANGKAKRSLDWEPQYPDYKAGMAGLSE</sequence>
<evidence type="ECO:0000313" key="2">
    <source>
        <dbReference type="EMBL" id="QTD57515.1"/>
    </source>
</evidence>
<evidence type="ECO:0000256" key="1">
    <source>
        <dbReference type="ARBA" id="ARBA00023027"/>
    </source>
</evidence>